<organism evidence="1 2">
    <name type="scientific">Saccharibacter floricola DSM 15669</name>
    <dbReference type="NCBI Taxonomy" id="1123227"/>
    <lineage>
        <taxon>Bacteria</taxon>
        <taxon>Pseudomonadati</taxon>
        <taxon>Pseudomonadota</taxon>
        <taxon>Alphaproteobacteria</taxon>
        <taxon>Acetobacterales</taxon>
        <taxon>Acetobacteraceae</taxon>
        <taxon>Saccharibacter</taxon>
    </lineage>
</organism>
<name>A0ABQ0NZ65_9PROT</name>
<sequence length="72" mass="8306">MTDVYCRFCGDYVLWYLKPLSNLTEYRGSLEMKGPHGGFFSQKQFEKLLNTSRLTYDETINMSFGYNGGNDG</sequence>
<proteinExistence type="predicted"/>
<dbReference type="EMBL" id="BAQD01000021">
    <property type="protein sequence ID" value="GBQ07124.1"/>
    <property type="molecule type" value="Genomic_DNA"/>
</dbReference>
<accession>A0ABQ0NZ65</accession>
<dbReference type="Proteomes" id="UP001062901">
    <property type="component" value="Unassembled WGS sequence"/>
</dbReference>
<keyword evidence="2" id="KW-1185">Reference proteome</keyword>
<evidence type="ECO:0000313" key="1">
    <source>
        <dbReference type="EMBL" id="GBQ07124.1"/>
    </source>
</evidence>
<reference evidence="1" key="1">
    <citation type="submission" date="2013-04" db="EMBL/GenBank/DDBJ databases">
        <title>The genome sequencing project of 58 acetic acid bacteria.</title>
        <authorList>
            <person name="Okamoto-Kainuma A."/>
            <person name="Ishikawa M."/>
            <person name="Umino S."/>
            <person name="Koizumi Y."/>
            <person name="Shiwa Y."/>
            <person name="Yoshikawa H."/>
            <person name="Matsutani M."/>
            <person name="Matsushita K."/>
        </authorList>
    </citation>
    <scope>NUCLEOTIDE SEQUENCE</scope>
    <source>
        <strain evidence="1">DSM 15669</strain>
    </source>
</reference>
<protein>
    <recommendedName>
        <fullName evidence="3">CENP-V/GFA domain-containing protein</fullName>
    </recommendedName>
</protein>
<gene>
    <name evidence="1" type="ORF">AA15669_1239</name>
</gene>
<evidence type="ECO:0008006" key="3">
    <source>
        <dbReference type="Google" id="ProtNLM"/>
    </source>
</evidence>
<comment type="caution">
    <text evidence="1">The sequence shown here is derived from an EMBL/GenBank/DDBJ whole genome shotgun (WGS) entry which is preliminary data.</text>
</comment>
<evidence type="ECO:0000313" key="2">
    <source>
        <dbReference type="Proteomes" id="UP001062901"/>
    </source>
</evidence>